<comment type="catalytic activity">
    <reaction evidence="1">
        <text>(2R,3S)-3-isopropylmalate = (2S)-2-isopropylmalate</text>
        <dbReference type="Rhea" id="RHEA:32287"/>
        <dbReference type="ChEBI" id="CHEBI:1178"/>
        <dbReference type="ChEBI" id="CHEBI:35121"/>
        <dbReference type="EC" id="4.2.1.33"/>
    </reaction>
</comment>
<proteinExistence type="inferred from homology"/>
<evidence type="ECO:0000256" key="6">
    <source>
        <dbReference type="ARBA" id="ARBA00011998"/>
    </source>
</evidence>
<keyword evidence="7" id="KW-0432">Leucine biosynthesis</keyword>
<keyword evidence="8" id="KW-0028">Amino-acid biosynthesis</keyword>
<keyword evidence="9 12" id="KW-0456">Lyase</keyword>
<dbReference type="InterPro" id="IPR000573">
    <property type="entry name" value="AconitaseA/IPMdHydase_ssu_swvl"/>
</dbReference>
<dbReference type="InterPro" id="IPR004431">
    <property type="entry name" value="3-IsopropMal_deHydase_ssu"/>
</dbReference>
<keyword evidence="10" id="KW-0100">Branched-chain amino acid biosynthesis</keyword>
<reference evidence="12 13" key="1">
    <citation type="submission" date="2017-02" db="EMBL/GenBank/DDBJ databases">
        <title>Complete Genome of Candidatus Carsonella ruddii strain BC, a Nutritional Endosymbiont of Bactericera cockerelli.</title>
        <authorList>
            <person name="Riley A.B."/>
            <person name="Kim D.H."/>
            <person name="Hansen A.K."/>
        </authorList>
    </citation>
    <scope>NUCLEOTIDE SEQUENCE [LARGE SCALE GENOMIC DNA]</scope>
    <source>
        <strain evidence="12 13">BC</strain>
    </source>
</reference>
<comment type="pathway">
    <text evidence="3">Amino-acid biosynthesis; L-leucine biosynthesis; L-leucine from 3-methyl-2-oxobutanoate: step 2/4.</text>
</comment>
<evidence type="ECO:0000313" key="12">
    <source>
        <dbReference type="EMBL" id="AQU89515.1"/>
    </source>
</evidence>
<evidence type="ECO:0000256" key="4">
    <source>
        <dbReference type="ARBA" id="ARBA00009845"/>
    </source>
</evidence>
<comment type="similarity">
    <text evidence="4">Belongs to the LeuD family. LeuD type 1 subfamily.</text>
</comment>
<dbReference type="RefSeq" id="WP_211118349.1">
    <property type="nucleotide sequence ID" value="NZ_CP019943.1"/>
</dbReference>
<feature type="domain" description="Aconitase A/isopropylmalate dehydratase small subunit swivel" evidence="11">
    <location>
        <begin position="11"/>
        <end position="119"/>
    </location>
</feature>
<evidence type="ECO:0000313" key="13">
    <source>
        <dbReference type="Proteomes" id="UP000189666"/>
    </source>
</evidence>
<dbReference type="Proteomes" id="UP000189666">
    <property type="component" value="Chromosome"/>
</dbReference>
<dbReference type="EMBL" id="CP019943">
    <property type="protein sequence ID" value="AQU89515.1"/>
    <property type="molecule type" value="Genomic_DNA"/>
</dbReference>
<comment type="function">
    <text evidence="2">Catalyzes the isomerization between 2-isopropylmalate and 3-isopropylmalate, via the formation of 2-isopropylmaleate.</text>
</comment>
<evidence type="ECO:0000256" key="3">
    <source>
        <dbReference type="ARBA" id="ARBA00004729"/>
    </source>
</evidence>
<protein>
    <recommendedName>
        <fullName evidence="6">3-isopropylmalate dehydratase</fullName>
        <ecNumber evidence="6">4.2.1.33</ecNumber>
    </recommendedName>
</protein>
<gene>
    <name evidence="12" type="ORF">BW244_0097</name>
</gene>
<dbReference type="Gene3D" id="3.20.19.10">
    <property type="entry name" value="Aconitase, domain 4"/>
    <property type="match status" value="1"/>
</dbReference>
<dbReference type="InterPro" id="IPR015928">
    <property type="entry name" value="Aconitase/3IPM_dehydase_swvl"/>
</dbReference>
<dbReference type="AlphaFoldDB" id="A0A1U9RSR1"/>
<dbReference type="SUPFAM" id="SSF52016">
    <property type="entry name" value="LeuD/IlvD-like"/>
    <property type="match status" value="1"/>
</dbReference>
<sequence>MKLISNYIFIDIDNIDTDIIIPKQFLNTLKKTGFEKCLFFDLRYIINDNKLLLNNDFNINKKKTKVLISKKNFGCGSSREHAVWALKNFGFNIIIAESYSDIFYDNSMKNNLFLIELKKNQIEKILNFNYIFFNINKQYIKFDNFYYYFLINKLYKNIFINKFFITDFILRKKKEIIFFLK</sequence>
<dbReference type="EC" id="4.2.1.33" evidence="6"/>
<evidence type="ECO:0000256" key="10">
    <source>
        <dbReference type="ARBA" id="ARBA00023304"/>
    </source>
</evidence>
<dbReference type="PANTHER" id="PTHR43345">
    <property type="entry name" value="3-ISOPROPYLMALATE DEHYDRATASE SMALL SUBUNIT 2-RELATED-RELATED"/>
    <property type="match status" value="1"/>
</dbReference>
<dbReference type="GO" id="GO:0009098">
    <property type="term" value="P:L-leucine biosynthetic process"/>
    <property type="evidence" value="ECO:0007669"/>
    <property type="project" value="UniProtKB-UniPathway"/>
</dbReference>
<evidence type="ECO:0000259" key="11">
    <source>
        <dbReference type="Pfam" id="PF00694"/>
    </source>
</evidence>
<evidence type="ECO:0000256" key="8">
    <source>
        <dbReference type="ARBA" id="ARBA00022605"/>
    </source>
</evidence>
<evidence type="ECO:0000256" key="7">
    <source>
        <dbReference type="ARBA" id="ARBA00022430"/>
    </source>
</evidence>
<dbReference type="UniPathway" id="UPA00048">
    <property type="reaction ID" value="UER00071"/>
</dbReference>
<dbReference type="Pfam" id="PF00694">
    <property type="entry name" value="Aconitase_C"/>
    <property type="match status" value="1"/>
</dbReference>
<dbReference type="NCBIfam" id="TIGR00171">
    <property type="entry name" value="leuD"/>
    <property type="match status" value="1"/>
</dbReference>
<organism evidence="12 13">
    <name type="scientific">Carsonella ruddii</name>
    <dbReference type="NCBI Taxonomy" id="114186"/>
    <lineage>
        <taxon>Bacteria</taxon>
        <taxon>Pseudomonadati</taxon>
        <taxon>Pseudomonadota</taxon>
        <taxon>Gammaproteobacteria</taxon>
        <taxon>Oceanospirillales</taxon>
        <taxon>Halomonadaceae</taxon>
        <taxon>Zymobacter group</taxon>
        <taxon>Candidatus Carsonella</taxon>
    </lineage>
</organism>
<dbReference type="InterPro" id="IPR050075">
    <property type="entry name" value="LeuD"/>
</dbReference>
<evidence type="ECO:0000256" key="2">
    <source>
        <dbReference type="ARBA" id="ARBA00002695"/>
    </source>
</evidence>
<evidence type="ECO:0000256" key="5">
    <source>
        <dbReference type="ARBA" id="ARBA00011271"/>
    </source>
</evidence>
<evidence type="ECO:0000256" key="9">
    <source>
        <dbReference type="ARBA" id="ARBA00023239"/>
    </source>
</evidence>
<comment type="subunit">
    <text evidence="5">Heterodimer of LeuC and LeuD.</text>
</comment>
<dbReference type="PANTHER" id="PTHR43345:SF5">
    <property type="entry name" value="3-ISOPROPYLMALATE DEHYDRATASE SMALL SUBUNIT"/>
    <property type="match status" value="1"/>
</dbReference>
<dbReference type="GO" id="GO:0009316">
    <property type="term" value="C:3-isopropylmalate dehydratase complex"/>
    <property type="evidence" value="ECO:0007669"/>
    <property type="project" value="InterPro"/>
</dbReference>
<accession>A0A1U9RSR1</accession>
<name>A0A1U9RSR1_CARRU</name>
<dbReference type="GO" id="GO:0003861">
    <property type="term" value="F:3-isopropylmalate dehydratase activity"/>
    <property type="evidence" value="ECO:0007669"/>
    <property type="project" value="UniProtKB-EC"/>
</dbReference>
<evidence type="ECO:0000256" key="1">
    <source>
        <dbReference type="ARBA" id="ARBA00000491"/>
    </source>
</evidence>